<feature type="compositionally biased region" description="Gly residues" evidence="7">
    <location>
        <begin position="449"/>
        <end position="458"/>
    </location>
</feature>
<name>A0A8D2ZCW2_SCOMX</name>
<feature type="compositionally biased region" description="Basic and acidic residues" evidence="7">
    <location>
        <begin position="360"/>
        <end position="393"/>
    </location>
</feature>
<evidence type="ECO:0000256" key="2">
    <source>
        <dbReference type="ARBA" id="ARBA00022473"/>
    </source>
</evidence>
<reference evidence="11" key="1">
    <citation type="submission" date="2023-05" db="EMBL/GenBank/DDBJ databases">
        <title>High-quality long-read genome of Scophthalmus maximus.</title>
        <authorList>
            <person name="Lien S."/>
            <person name="Martinez P."/>
        </authorList>
    </citation>
    <scope>NUCLEOTIDE SEQUENCE [LARGE SCALE GENOMIC DNA]</scope>
</reference>
<dbReference type="SMART" id="SM01199">
    <property type="entry name" value="FDF"/>
    <property type="match status" value="1"/>
</dbReference>
<evidence type="ECO:0000256" key="6">
    <source>
        <dbReference type="PROSITE-ProRule" id="PRU00869"/>
    </source>
</evidence>
<dbReference type="Ensembl" id="ENSSMAT00000000202.2">
    <property type="protein sequence ID" value="ENSSMAP00000000197.2"/>
    <property type="gene ID" value="ENSSMAG00000000135.2"/>
</dbReference>
<evidence type="ECO:0000256" key="4">
    <source>
        <dbReference type="ARBA" id="ARBA00023274"/>
    </source>
</evidence>
<dbReference type="GO" id="GO:0006417">
    <property type="term" value="P:regulation of translation"/>
    <property type="evidence" value="ECO:0007669"/>
    <property type="project" value="UniProtKB-KW"/>
</dbReference>
<keyword evidence="2" id="KW-0217">Developmental protein</keyword>
<feature type="compositionally biased region" description="Basic and acidic residues" evidence="7">
    <location>
        <begin position="267"/>
        <end position="282"/>
    </location>
</feature>
<feature type="domain" description="DFDF" evidence="8">
    <location>
        <begin position="336"/>
        <end position="372"/>
    </location>
</feature>
<dbReference type="PROSITE" id="PS51536">
    <property type="entry name" value="TFG"/>
    <property type="match status" value="1"/>
</dbReference>
<dbReference type="PANTHER" id="PTHR13586">
    <property type="entry name" value="SCD6 PROTEIN-RELATED"/>
    <property type="match status" value="1"/>
</dbReference>
<evidence type="ECO:0000256" key="1">
    <source>
        <dbReference type="ARBA" id="ARBA00010415"/>
    </source>
</evidence>
<feature type="short sequence motif" description="TFG box" evidence="6">
    <location>
        <begin position="421"/>
        <end position="441"/>
    </location>
</feature>
<dbReference type="PROSITE" id="PS51512">
    <property type="entry name" value="DFDF"/>
    <property type="match status" value="1"/>
</dbReference>
<feature type="region of interest" description="Disordered" evidence="7">
    <location>
        <begin position="448"/>
        <end position="475"/>
    </location>
</feature>
<dbReference type="InterPro" id="IPR025761">
    <property type="entry name" value="FFD_box"/>
</dbReference>
<evidence type="ECO:0000313" key="11">
    <source>
        <dbReference type="Ensembl" id="ENSSMAP00000000197.2"/>
    </source>
</evidence>
<dbReference type="Pfam" id="PF12701">
    <property type="entry name" value="LSM14"/>
    <property type="match status" value="1"/>
</dbReference>
<dbReference type="GO" id="GO:0003729">
    <property type="term" value="F:mRNA binding"/>
    <property type="evidence" value="ECO:0007669"/>
    <property type="project" value="TreeGrafter"/>
</dbReference>
<feature type="compositionally biased region" description="Polar residues" evidence="7">
    <location>
        <begin position="255"/>
        <end position="264"/>
    </location>
</feature>
<dbReference type="GO" id="GO:1990904">
    <property type="term" value="C:ribonucleoprotein complex"/>
    <property type="evidence" value="ECO:0007669"/>
    <property type="project" value="UniProtKB-KW"/>
</dbReference>
<dbReference type="InterPro" id="IPR010920">
    <property type="entry name" value="LSM_dom_sf"/>
</dbReference>
<feature type="region of interest" description="Disordered" evidence="7">
    <location>
        <begin position="360"/>
        <end position="394"/>
    </location>
</feature>
<dbReference type="Proteomes" id="UP000694558">
    <property type="component" value="Chromosome 11"/>
</dbReference>
<sequence>MAALLLYFPPVMLLVLDSCRVMMLGPPRDGSVVGLAFISYLQLVQHRLPWGFTPVTTGSLNLKIPLDNRKPSYSFVVRRRPQNTNNKHVFSVSHPQTNLVTGWIKHQSSSDKSSNVLGRYLPNQILNSSALGPEGRPTDRPTPPKDDIYEYITFRGNDIKDIALCELPRSHHGLPADPAIIQSSSAGSSGVYPAHGPFSPHRMPVYNQLAASSLLHQQYAAALGLGPVLPGLPVRRGPTVEKAVQTLHVERSMQRRSLTVSQEQEPWWERRRPQRTREEGPKSRRGPGTFANLGQALPKAQLETRQPSDENRPPPRRRQGPRRRRNRSRGQLMVANVPSPVLKFDTDFDFDSSNAQFIKEELERGGQDKRKVKDGNHEVEEKGKEKEELRSTAEDDQFGPKCYYDKAKSFFDNISSDNTFSFRLTWAEERKRNLETFGVPGRFLRGRGFRGGYTGPRGRGAAQTLPPYRTRSGQL</sequence>
<dbReference type="AlphaFoldDB" id="A0A8D2ZCW2"/>
<accession>A0A8D2ZCW2</accession>
<dbReference type="Gene3D" id="2.30.30.100">
    <property type="match status" value="1"/>
</dbReference>
<protein>
    <submittedName>
        <fullName evidence="11">LSM family member 14B</fullName>
    </submittedName>
</protein>
<feature type="domain" description="FFD box profile" evidence="9">
    <location>
        <begin position="402"/>
        <end position="418"/>
    </location>
</feature>
<evidence type="ECO:0000256" key="5">
    <source>
        <dbReference type="PROSITE-ProRule" id="PRU00846"/>
    </source>
</evidence>
<dbReference type="InterPro" id="IPR025768">
    <property type="entry name" value="TFG_box"/>
</dbReference>
<dbReference type="SUPFAM" id="SSF50182">
    <property type="entry name" value="Sm-like ribonucleoproteins"/>
    <property type="match status" value="1"/>
</dbReference>
<feature type="region of interest" description="Disordered" evidence="7">
    <location>
        <begin position="253"/>
        <end position="337"/>
    </location>
</feature>
<feature type="compositionally biased region" description="Basic residues" evidence="7">
    <location>
        <begin position="314"/>
        <end position="328"/>
    </location>
</feature>
<proteinExistence type="inferred from homology"/>
<evidence type="ECO:0000259" key="9">
    <source>
        <dbReference type="PROSITE" id="PS51513"/>
    </source>
</evidence>
<keyword evidence="4" id="KW-0687">Ribonucleoprotein</keyword>
<feature type="short sequence motif" description="FFD box" evidence="5">
    <location>
        <begin position="402"/>
        <end position="418"/>
    </location>
</feature>
<evidence type="ECO:0000259" key="10">
    <source>
        <dbReference type="PROSITE" id="PS51536"/>
    </source>
</evidence>
<dbReference type="PROSITE" id="PS51513">
    <property type="entry name" value="FFD"/>
    <property type="match status" value="1"/>
</dbReference>
<evidence type="ECO:0000256" key="7">
    <source>
        <dbReference type="SAM" id="MobiDB-lite"/>
    </source>
</evidence>
<organism evidence="11 12">
    <name type="scientific">Scophthalmus maximus</name>
    <name type="common">Turbot</name>
    <name type="synonym">Psetta maxima</name>
    <dbReference type="NCBI Taxonomy" id="52904"/>
    <lineage>
        <taxon>Eukaryota</taxon>
        <taxon>Metazoa</taxon>
        <taxon>Chordata</taxon>
        <taxon>Craniata</taxon>
        <taxon>Vertebrata</taxon>
        <taxon>Euteleostomi</taxon>
        <taxon>Actinopterygii</taxon>
        <taxon>Neopterygii</taxon>
        <taxon>Teleostei</taxon>
        <taxon>Neoteleostei</taxon>
        <taxon>Acanthomorphata</taxon>
        <taxon>Carangaria</taxon>
        <taxon>Pleuronectiformes</taxon>
        <taxon>Pleuronectoidei</taxon>
        <taxon>Scophthalmidae</taxon>
        <taxon>Scophthalmus</taxon>
    </lineage>
</organism>
<comment type="similarity">
    <text evidence="1">Belongs to the LSM14 family.</text>
</comment>
<evidence type="ECO:0000256" key="3">
    <source>
        <dbReference type="ARBA" id="ARBA00022845"/>
    </source>
</evidence>
<dbReference type="GeneTree" id="ENSGT00940000156010"/>
<evidence type="ECO:0000313" key="12">
    <source>
        <dbReference type="Proteomes" id="UP000694558"/>
    </source>
</evidence>
<dbReference type="SMART" id="SM01271">
    <property type="entry name" value="LSM14"/>
    <property type="match status" value="1"/>
</dbReference>
<gene>
    <name evidence="11" type="primary">LSM14B</name>
</gene>
<dbReference type="PANTHER" id="PTHR13586:SF1">
    <property type="entry name" value="PROTEIN LSM14 HOMOLOG B"/>
    <property type="match status" value="1"/>
</dbReference>
<reference evidence="11" key="2">
    <citation type="submission" date="2025-08" db="UniProtKB">
        <authorList>
            <consortium name="Ensembl"/>
        </authorList>
    </citation>
    <scope>IDENTIFICATION</scope>
</reference>
<dbReference type="InterPro" id="IPR019050">
    <property type="entry name" value="FDF_dom"/>
</dbReference>
<feature type="domain" description="TFG box profile" evidence="10">
    <location>
        <begin position="421"/>
        <end position="441"/>
    </location>
</feature>
<dbReference type="InterPro" id="IPR025762">
    <property type="entry name" value="DFDF"/>
</dbReference>
<keyword evidence="3" id="KW-0810">Translation regulation</keyword>
<dbReference type="InterPro" id="IPR025609">
    <property type="entry name" value="Lsm14-like_N"/>
</dbReference>
<evidence type="ECO:0000259" key="8">
    <source>
        <dbReference type="PROSITE" id="PS51512"/>
    </source>
</evidence>